<dbReference type="SUPFAM" id="SSF64288">
    <property type="entry name" value="Chorismate lyase-like"/>
    <property type="match status" value="1"/>
</dbReference>
<protein>
    <submittedName>
        <fullName evidence="5">GntR family transcriptional regulator</fullName>
    </submittedName>
</protein>
<dbReference type="CDD" id="cd07377">
    <property type="entry name" value="WHTH_GntR"/>
    <property type="match status" value="1"/>
</dbReference>
<dbReference type="Pfam" id="PF00392">
    <property type="entry name" value="GntR"/>
    <property type="match status" value="1"/>
</dbReference>
<proteinExistence type="predicted"/>
<dbReference type="SMART" id="SM00866">
    <property type="entry name" value="UTRA"/>
    <property type="match status" value="1"/>
</dbReference>
<name>A0ABP5U2T1_9ACTN</name>
<dbReference type="InterPro" id="IPR011663">
    <property type="entry name" value="UTRA"/>
</dbReference>
<accession>A0ABP5U2T1</accession>
<dbReference type="InterPro" id="IPR000524">
    <property type="entry name" value="Tscrpt_reg_HTH_GntR"/>
</dbReference>
<evidence type="ECO:0000256" key="3">
    <source>
        <dbReference type="ARBA" id="ARBA00023163"/>
    </source>
</evidence>
<dbReference type="InterPro" id="IPR036388">
    <property type="entry name" value="WH-like_DNA-bd_sf"/>
</dbReference>
<dbReference type="Gene3D" id="1.10.10.10">
    <property type="entry name" value="Winged helix-like DNA-binding domain superfamily/Winged helix DNA-binding domain"/>
    <property type="match status" value="1"/>
</dbReference>
<keyword evidence="2" id="KW-0238">DNA-binding</keyword>
<dbReference type="SUPFAM" id="SSF46785">
    <property type="entry name" value="Winged helix' DNA-binding domain"/>
    <property type="match status" value="1"/>
</dbReference>
<evidence type="ECO:0000313" key="6">
    <source>
        <dbReference type="Proteomes" id="UP001501444"/>
    </source>
</evidence>
<evidence type="ECO:0000313" key="5">
    <source>
        <dbReference type="EMBL" id="GAA2368147.1"/>
    </source>
</evidence>
<evidence type="ECO:0000256" key="1">
    <source>
        <dbReference type="ARBA" id="ARBA00023015"/>
    </source>
</evidence>
<gene>
    <name evidence="5" type="ORF">GCM10010170_067950</name>
</gene>
<comment type="caution">
    <text evidence="5">The sequence shown here is derived from an EMBL/GenBank/DDBJ whole genome shotgun (WGS) entry which is preliminary data.</text>
</comment>
<dbReference type="RefSeq" id="WP_344616672.1">
    <property type="nucleotide sequence ID" value="NZ_BAAARV010000067.1"/>
</dbReference>
<sequence>MPIEYAPPKYIVIVNALQARIEDGTYPSGSMLPSETALMAEFDTSRPTVVRSLEILRQDGWIDTQQGKGRFVRSKPVNVRAMPARAAALLTDEAEGRVRIIDVGEVPAPSRVASALDIREGAPVVVRRRLVSVDGLGPVELGSVYVPVDLAEGTSVRSSAPLQEGLLQHLAKAKGLQFGHATERISARPATDEELELLDVDPGEWVLTALFSVHTREGLPAFALDVAVPPARHEFEDSFPIT</sequence>
<dbReference type="Pfam" id="PF07702">
    <property type="entry name" value="UTRA"/>
    <property type="match status" value="1"/>
</dbReference>
<dbReference type="PROSITE" id="PS50949">
    <property type="entry name" value="HTH_GNTR"/>
    <property type="match status" value="1"/>
</dbReference>
<dbReference type="InterPro" id="IPR036390">
    <property type="entry name" value="WH_DNA-bd_sf"/>
</dbReference>
<dbReference type="Proteomes" id="UP001501444">
    <property type="component" value="Unassembled WGS sequence"/>
</dbReference>
<dbReference type="InterPro" id="IPR028978">
    <property type="entry name" value="Chorismate_lyase_/UTRA_dom_sf"/>
</dbReference>
<reference evidence="6" key="1">
    <citation type="journal article" date="2019" name="Int. J. Syst. Evol. Microbiol.">
        <title>The Global Catalogue of Microorganisms (GCM) 10K type strain sequencing project: providing services to taxonomists for standard genome sequencing and annotation.</title>
        <authorList>
            <consortium name="The Broad Institute Genomics Platform"/>
            <consortium name="The Broad Institute Genome Sequencing Center for Infectious Disease"/>
            <person name="Wu L."/>
            <person name="Ma J."/>
        </authorList>
    </citation>
    <scope>NUCLEOTIDE SEQUENCE [LARGE SCALE GENOMIC DNA]</scope>
    <source>
        <strain evidence="6">JCM 3272</strain>
    </source>
</reference>
<dbReference type="PANTHER" id="PTHR44846:SF17">
    <property type="entry name" value="GNTR-FAMILY TRANSCRIPTIONAL REGULATOR"/>
    <property type="match status" value="1"/>
</dbReference>
<dbReference type="InterPro" id="IPR050679">
    <property type="entry name" value="Bact_HTH_transcr_reg"/>
</dbReference>
<dbReference type="SMART" id="SM00345">
    <property type="entry name" value="HTH_GNTR"/>
    <property type="match status" value="1"/>
</dbReference>
<dbReference type="PANTHER" id="PTHR44846">
    <property type="entry name" value="MANNOSYL-D-GLYCERATE TRANSPORT/METABOLISM SYSTEM REPRESSOR MNGR-RELATED"/>
    <property type="match status" value="1"/>
</dbReference>
<keyword evidence="6" id="KW-1185">Reference proteome</keyword>
<keyword evidence="3" id="KW-0804">Transcription</keyword>
<dbReference type="EMBL" id="BAAARV010000067">
    <property type="protein sequence ID" value="GAA2368147.1"/>
    <property type="molecule type" value="Genomic_DNA"/>
</dbReference>
<evidence type="ECO:0000259" key="4">
    <source>
        <dbReference type="PROSITE" id="PS50949"/>
    </source>
</evidence>
<dbReference type="PRINTS" id="PR00035">
    <property type="entry name" value="HTHGNTR"/>
</dbReference>
<dbReference type="Gene3D" id="3.40.1410.10">
    <property type="entry name" value="Chorismate lyase-like"/>
    <property type="match status" value="1"/>
</dbReference>
<keyword evidence="1" id="KW-0805">Transcription regulation</keyword>
<evidence type="ECO:0000256" key="2">
    <source>
        <dbReference type="ARBA" id="ARBA00023125"/>
    </source>
</evidence>
<organism evidence="5 6">
    <name type="scientific">Dactylosporangium salmoneum</name>
    <dbReference type="NCBI Taxonomy" id="53361"/>
    <lineage>
        <taxon>Bacteria</taxon>
        <taxon>Bacillati</taxon>
        <taxon>Actinomycetota</taxon>
        <taxon>Actinomycetes</taxon>
        <taxon>Micromonosporales</taxon>
        <taxon>Micromonosporaceae</taxon>
        <taxon>Dactylosporangium</taxon>
    </lineage>
</organism>
<feature type="domain" description="HTH gntR-type" evidence="4">
    <location>
        <begin position="7"/>
        <end position="75"/>
    </location>
</feature>